<comment type="caution">
    <text evidence="1">The sequence shown here is derived from an EMBL/GenBank/DDBJ whole genome shotgun (WGS) entry which is preliminary data.</text>
</comment>
<evidence type="ECO:0000313" key="1">
    <source>
        <dbReference type="EMBL" id="KAL0158389.1"/>
    </source>
</evidence>
<accession>A0ABD0N8F9</accession>
<keyword evidence="2" id="KW-1185">Reference proteome</keyword>
<sequence>ASASMGRLAASAQDASQVSGDFQTVDSASVMAMQRAVTLKQVNAMSAETTQLDSCVR</sequence>
<feature type="non-terminal residue" evidence="1">
    <location>
        <position position="1"/>
    </location>
</feature>
<reference evidence="1 2" key="1">
    <citation type="submission" date="2024-05" db="EMBL/GenBank/DDBJ databases">
        <title>Genome sequencing and assembly of Indian major carp, Cirrhinus mrigala (Hamilton, 1822).</title>
        <authorList>
            <person name="Mohindra V."/>
            <person name="Chowdhury L.M."/>
            <person name="Lal K."/>
            <person name="Jena J.K."/>
        </authorList>
    </citation>
    <scope>NUCLEOTIDE SEQUENCE [LARGE SCALE GENOMIC DNA]</scope>
    <source>
        <strain evidence="1">CM1030</strain>
        <tissue evidence="1">Blood</tissue>
    </source>
</reference>
<dbReference type="EMBL" id="JAMKFB020000023">
    <property type="protein sequence ID" value="KAL0158389.1"/>
    <property type="molecule type" value="Genomic_DNA"/>
</dbReference>
<organism evidence="1 2">
    <name type="scientific">Cirrhinus mrigala</name>
    <name type="common">Mrigala</name>
    <dbReference type="NCBI Taxonomy" id="683832"/>
    <lineage>
        <taxon>Eukaryota</taxon>
        <taxon>Metazoa</taxon>
        <taxon>Chordata</taxon>
        <taxon>Craniata</taxon>
        <taxon>Vertebrata</taxon>
        <taxon>Euteleostomi</taxon>
        <taxon>Actinopterygii</taxon>
        <taxon>Neopterygii</taxon>
        <taxon>Teleostei</taxon>
        <taxon>Ostariophysi</taxon>
        <taxon>Cypriniformes</taxon>
        <taxon>Cyprinidae</taxon>
        <taxon>Labeoninae</taxon>
        <taxon>Labeonini</taxon>
        <taxon>Cirrhinus</taxon>
    </lineage>
</organism>
<name>A0ABD0N8F9_CIRMR</name>
<dbReference type="Proteomes" id="UP001529510">
    <property type="component" value="Unassembled WGS sequence"/>
</dbReference>
<feature type="non-terminal residue" evidence="1">
    <location>
        <position position="57"/>
    </location>
</feature>
<proteinExistence type="predicted"/>
<gene>
    <name evidence="1" type="ORF">M9458_046465</name>
</gene>
<dbReference type="AlphaFoldDB" id="A0ABD0N8F9"/>
<evidence type="ECO:0000313" key="2">
    <source>
        <dbReference type="Proteomes" id="UP001529510"/>
    </source>
</evidence>
<protein>
    <submittedName>
        <fullName evidence="1">Uncharacterized protein</fullName>
    </submittedName>
</protein>